<sequence length="65" mass="7644">MQKEIPTAMVKNIEWIHQSLDTYEERGLTKEELQHCCEILINIKAKIKINRIANIKLNRIANEIV</sequence>
<dbReference type="EMBL" id="FRAG01000050">
    <property type="protein sequence ID" value="SHK35285.1"/>
    <property type="molecule type" value="Genomic_DNA"/>
</dbReference>
<dbReference type="Pfam" id="PF08721">
    <property type="entry name" value="Tn7_Tnp_TnsA_C"/>
    <property type="match status" value="1"/>
</dbReference>
<reference evidence="2 3" key="1">
    <citation type="submission" date="2016-11" db="EMBL/GenBank/DDBJ databases">
        <authorList>
            <person name="Jaros S."/>
            <person name="Januszkiewicz K."/>
            <person name="Wedrychowicz H."/>
        </authorList>
    </citation>
    <scope>NUCLEOTIDE SEQUENCE [LARGE SCALE GENOMIC DNA]</scope>
    <source>
        <strain evidence="2 3">DSM 15212</strain>
    </source>
</reference>
<accession>A0A1M6RS19</accession>
<dbReference type="Proteomes" id="UP000184465">
    <property type="component" value="Unassembled WGS sequence"/>
</dbReference>
<evidence type="ECO:0000259" key="1">
    <source>
        <dbReference type="Pfam" id="PF08721"/>
    </source>
</evidence>
<organism evidence="2 3">
    <name type="scientific">Paramaledivibacter caminithermalis (strain DSM 15212 / CIP 107654 / DViRD3)</name>
    <name type="common">Clostridium caminithermale</name>
    <dbReference type="NCBI Taxonomy" id="1121301"/>
    <lineage>
        <taxon>Bacteria</taxon>
        <taxon>Bacillati</taxon>
        <taxon>Bacillota</taxon>
        <taxon>Clostridia</taxon>
        <taxon>Peptostreptococcales</taxon>
        <taxon>Caminicellaceae</taxon>
        <taxon>Paramaledivibacter</taxon>
    </lineage>
</organism>
<keyword evidence="3" id="KW-1185">Reference proteome</keyword>
<dbReference type="STRING" id="1121301.SAMN02745912_03053"/>
<name>A0A1M6RS19_PARC5</name>
<dbReference type="RefSeq" id="WP_073151937.1">
    <property type="nucleotide sequence ID" value="NZ_FRAG01000050.1"/>
</dbReference>
<keyword evidence="2" id="KW-0540">Nuclease</keyword>
<dbReference type="GO" id="GO:0004519">
    <property type="term" value="F:endonuclease activity"/>
    <property type="evidence" value="ECO:0007669"/>
    <property type="project" value="UniProtKB-KW"/>
</dbReference>
<gene>
    <name evidence="2" type="ORF">SAMN02745912_03053</name>
</gene>
<feature type="domain" description="TnsA endonuclease C-terminal" evidence="1">
    <location>
        <begin position="4"/>
        <end position="43"/>
    </location>
</feature>
<keyword evidence="2" id="KW-0255">Endonuclease</keyword>
<protein>
    <submittedName>
        <fullName evidence="2">TnsA endonuclease C terminal</fullName>
    </submittedName>
</protein>
<keyword evidence="2" id="KW-0378">Hydrolase</keyword>
<dbReference type="AlphaFoldDB" id="A0A1M6RS19"/>
<dbReference type="InterPro" id="IPR014832">
    <property type="entry name" value="TnsA_C"/>
</dbReference>
<evidence type="ECO:0000313" key="2">
    <source>
        <dbReference type="EMBL" id="SHK35285.1"/>
    </source>
</evidence>
<evidence type="ECO:0000313" key="3">
    <source>
        <dbReference type="Proteomes" id="UP000184465"/>
    </source>
</evidence>
<proteinExistence type="predicted"/>